<feature type="domain" description="Response regulatory" evidence="3">
    <location>
        <begin position="4"/>
        <end position="118"/>
    </location>
</feature>
<sequence length="122" mass="13534">MGKSVCVLEDDEGIRDVILLLLKEENYDVAGFSSIADFNLNAKNLTPDLFLLDVMLPDGSGLDICTVLKASEHTKNIPVLMMSAHAKMSEINDHCKAQGFISKPFDIYDLLKRVDHQINLPS</sequence>
<dbReference type="GO" id="GO:0000160">
    <property type="term" value="P:phosphorelay signal transduction system"/>
    <property type="evidence" value="ECO:0007669"/>
    <property type="project" value="InterPro"/>
</dbReference>
<organism evidence="4 5">
    <name type="scientific">Pedobacter chinensis</name>
    <dbReference type="NCBI Taxonomy" id="2282421"/>
    <lineage>
        <taxon>Bacteria</taxon>
        <taxon>Pseudomonadati</taxon>
        <taxon>Bacteroidota</taxon>
        <taxon>Sphingobacteriia</taxon>
        <taxon>Sphingobacteriales</taxon>
        <taxon>Sphingobacteriaceae</taxon>
        <taxon>Pedobacter</taxon>
    </lineage>
</organism>
<evidence type="ECO:0000256" key="1">
    <source>
        <dbReference type="ARBA" id="ARBA00022553"/>
    </source>
</evidence>
<dbReference type="InterPro" id="IPR050595">
    <property type="entry name" value="Bact_response_regulator"/>
</dbReference>
<keyword evidence="1 2" id="KW-0597">Phosphoprotein</keyword>
<dbReference type="SUPFAM" id="SSF52172">
    <property type="entry name" value="CheY-like"/>
    <property type="match status" value="1"/>
</dbReference>
<keyword evidence="5" id="KW-1185">Reference proteome</keyword>
<proteinExistence type="predicted"/>
<dbReference type="Gene3D" id="3.40.50.2300">
    <property type="match status" value="1"/>
</dbReference>
<evidence type="ECO:0000256" key="2">
    <source>
        <dbReference type="PROSITE-ProRule" id="PRU00169"/>
    </source>
</evidence>
<dbReference type="Pfam" id="PF00072">
    <property type="entry name" value="Response_reg"/>
    <property type="match status" value="1"/>
</dbReference>
<evidence type="ECO:0000313" key="5">
    <source>
        <dbReference type="Proteomes" id="UP000253961"/>
    </source>
</evidence>
<evidence type="ECO:0000259" key="3">
    <source>
        <dbReference type="PROSITE" id="PS50110"/>
    </source>
</evidence>
<dbReference type="RefSeq" id="WP_115401605.1">
    <property type="nucleotide sequence ID" value="NZ_QPKV01000002.1"/>
</dbReference>
<name>A0A369Q3Z5_9SPHI</name>
<dbReference type="OrthoDB" id="5432534at2"/>
<comment type="caution">
    <text evidence="4">The sequence shown here is derived from an EMBL/GenBank/DDBJ whole genome shotgun (WGS) entry which is preliminary data.</text>
</comment>
<dbReference type="AlphaFoldDB" id="A0A369Q3Z5"/>
<dbReference type="EMBL" id="QPKV01000002">
    <property type="protein sequence ID" value="RDC58195.1"/>
    <property type="molecule type" value="Genomic_DNA"/>
</dbReference>
<feature type="modified residue" description="4-aspartylphosphate" evidence="2">
    <location>
        <position position="53"/>
    </location>
</feature>
<dbReference type="PANTHER" id="PTHR44591">
    <property type="entry name" value="STRESS RESPONSE REGULATOR PROTEIN 1"/>
    <property type="match status" value="1"/>
</dbReference>
<gene>
    <name evidence="4" type="ORF">DU508_04430</name>
</gene>
<dbReference type="SMART" id="SM00448">
    <property type="entry name" value="REC"/>
    <property type="match status" value="1"/>
</dbReference>
<dbReference type="Proteomes" id="UP000253961">
    <property type="component" value="Unassembled WGS sequence"/>
</dbReference>
<dbReference type="PANTHER" id="PTHR44591:SF3">
    <property type="entry name" value="RESPONSE REGULATORY DOMAIN-CONTAINING PROTEIN"/>
    <property type="match status" value="1"/>
</dbReference>
<reference evidence="4 5" key="1">
    <citation type="submission" date="2018-07" db="EMBL/GenBank/DDBJ databases">
        <title>Pedobacter sp. nov., isolated from soil.</title>
        <authorList>
            <person name="Zhou L.Y."/>
            <person name="Du Z.J."/>
        </authorList>
    </citation>
    <scope>NUCLEOTIDE SEQUENCE [LARGE SCALE GENOMIC DNA]</scope>
    <source>
        <strain evidence="4 5">JDX94</strain>
    </source>
</reference>
<dbReference type="PROSITE" id="PS50110">
    <property type="entry name" value="RESPONSE_REGULATORY"/>
    <property type="match status" value="1"/>
</dbReference>
<dbReference type="InterPro" id="IPR011006">
    <property type="entry name" value="CheY-like_superfamily"/>
</dbReference>
<evidence type="ECO:0000313" key="4">
    <source>
        <dbReference type="EMBL" id="RDC58195.1"/>
    </source>
</evidence>
<accession>A0A369Q3Z5</accession>
<dbReference type="InterPro" id="IPR001789">
    <property type="entry name" value="Sig_transdc_resp-reg_receiver"/>
</dbReference>
<protein>
    <submittedName>
        <fullName evidence="4">Response regulator</fullName>
    </submittedName>
</protein>